<comment type="caution">
    <text evidence="1">The sequence shown here is derived from an EMBL/GenBank/DDBJ whole genome shotgun (WGS) entry which is preliminary data.</text>
</comment>
<dbReference type="EMBL" id="JACIIV010000044">
    <property type="protein sequence ID" value="MBB6229367.1"/>
    <property type="molecule type" value="Genomic_DNA"/>
</dbReference>
<proteinExistence type="predicted"/>
<protein>
    <submittedName>
        <fullName evidence="1">Uncharacterized protein</fullName>
    </submittedName>
</protein>
<dbReference type="RefSeq" id="WP_184203012.1">
    <property type="nucleotide sequence ID" value="NZ_BMOX01000083.1"/>
</dbReference>
<name>A0A841L9P4_9SPHN</name>
<dbReference type="AlphaFoldDB" id="A0A841L9P4"/>
<accession>A0A841L9P4</accession>
<evidence type="ECO:0000313" key="2">
    <source>
        <dbReference type="Proteomes" id="UP000538147"/>
    </source>
</evidence>
<keyword evidence="2" id="KW-1185">Reference proteome</keyword>
<sequence>MAQTPELSNTRDQATSDRDEFRRDDVAMFVRRLQAPCARQIAADAGISERHLRRIRKAAAKAASRPKSAARITTDLLGALGYSELLGTPAQHYLGEFLTEFVGLLSDHLKEDDTALDVRWAKGNAFQTVERVREAARRRRERIEQACLFNS</sequence>
<organism evidence="1 2">
    <name type="scientific">Polymorphobacter multimanifer</name>
    <dbReference type="NCBI Taxonomy" id="1070431"/>
    <lineage>
        <taxon>Bacteria</taxon>
        <taxon>Pseudomonadati</taxon>
        <taxon>Pseudomonadota</taxon>
        <taxon>Alphaproteobacteria</taxon>
        <taxon>Sphingomonadales</taxon>
        <taxon>Sphingosinicellaceae</taxon>
        <taxon>Polymorphobacter</taxon>
    </lineage>
</organism>
<gene>
    <name evidence="1" type="ORF">FHS79_003568</name>
</gene>
<dbReference type="Proteomes" id="UP000538147">
    <property type="component" value="Unassembled WGS sequence"/>
</dbReference>
<reference evidence="1 2" key="1">
    <citation type="submission" date="2020-08" db="EMBL/GenBank/DDBJ databases">
        <title>Genomic Encyclopedia of Type Strains, Phase IV (KMG-IV): sequencing the most valuable type-strain genomes for metagenomic binning, comparative biology and taxonomic classification.</title>
        <authorList>
            <person name="Goeker M."/>
        </authorList>
    </citation>
    <scope>NUCLEOTIDE SEQUENCE [LARGE SCALE GENOMIC DNA]</scope>
    <source>
        <strain evidence="1 2">DSM 102189</strain>
    </source>
</reference>
<evidence type="ECO:0000313" key="1">
    <source>
        <dbReference type="EMBL" id="MBB6229367.1"/>
    </source>
</evidence>